<dbReference type="GO" id="GO:0005634">
    <property type="term" value="C:nucleus"/>
    <property type="evidence" value="ECO:0007669"/>
    <property type="project" value="UniProtKB-ARBA"/>
</dbReference>
<dbReference type="PROSITE" id="PS00972">
    <property type="entry name" value="USP_1"/>
    <property type="match status" value="1"/>
</dbReference>
<dbReference type="InterPro" id="IPR002083">
    <property type="entry name" value="MATH/TRAF_dom"/>
</dbReference>
<evidence type="ECO:0000256" key="9">
    <source>
        <dbReference type="SAM" id="Coils"/>
    </source>
</evidence>
<feature type="domain" description="MATH" evidence="11">
    <location>
        <begin position="1"/>
        <end position="80"/>
    </location>
</feature>
<dbReference type="InterPro" id="IPR038765">
    <property type="entry name" value="Papain-like_cys_pep_sf"/>
</dbReference>
<gene>
    <name evidence="13" type="ORF">TEA_017929</name>
</gene>
<dbReference type="PROSITE" id="PS00973">
    <property type="entry name" value="USP_2"/>
    <property type="match status" value="1"/>
</dbReference>
<dbReference type="InterPro" id="IPR001394">
    <property type="entry name" value="Peptidase_C19_UCH"/>
</dbReference>
<evidence type="ECO:0000259" key="12">
    <source>
        <dbReference type="PROSITE" id="PS50235"/>
    </source>
</evidence>
<feature type="domain" description="USP" evidence="12">
    <location>
        <begin position="643"/>
        <end position="967"/>
    </location>
</feature>
<dbReference type="PROSITE" id="PS50144">
    <property type="entry name" value="MATH"/>
    <property type="match status" value="2"/>
</dbReference>
<dbReference type="FunFam" id="3.10.20.90:FF:000050">
    <property type="entry name" value="Ubiquitin carboxyl-terminal hydrolase 13"/>
    <property type="match status" value="1"/>
</dbReference>
<dbReference type="GO" id="GO:0004843">
    <property type="term" value="F:cysteine-type deubiquitinase activity"/>
    <property type="evidence" value="ECO:0007669"/>
    <property type="project" value="UniProtKB-EC"/>
</dbReference>
<dbReference type="InterPro" id="IPR050804">
    <property type="entry name" value="MCC"/>
</dbReference>
<feature type="coiled-coil region" evidence="9">
    <location>
        <begin position="980"/>
        <end position="1008"/>
    </location>
</feature>
<accession>A0A4S4D962</accession>
<evidence type="ECO:0000256" key="1">
    <source>
        <dbReference type="ARBA" id="ARBA00000707"/>
    </source>
</evidence>
<evidence type="ECO:0000256" key="7">
    <source>
        <dbReference type="ARBA" id="ARBA00022807"/>
    </source>
</evidence>
<dbReference type="Pfam" id="PF12436">
    <property type="entry name" value="USP7_ICP0_bdg"/>
    <property type="match status" value="1"/>
</dbReference>
<evidence type="ECO:0000256" key="8">
    <source>
        <dbReference type="ARBA" id="ARBA00023054"/>
    </source>
</evidence>
<evidence type="ECO:0000256" key="4">
    <source>
        <dbReference type="ARBA" id="ARBA00022670"/>
    </source>
</evidence>
<dbReference type="Pfam" id="PF22486">
    <property type="entry name" value="MATH_2"/>
    <property type="match status" value="3"/>
</dbReference>
<comment type="similarity">
    <text evidence="2">Belongs to the peptidase C19 family.</text>
</comment>
<dbReference type="SUPFAM" id="SSF54001">
    <property type="entry name" value="Cysteine proteinases"/>
    <property type="match status" value="1"/>
</dbReference>
<organism evidence="13 14">
    <name type="scientific">Camellia sinensis var. sinensis</name>
    <name type="common">China tea</name>
    <dbReference type="NCBI Taxonomy" id="542762"/>
    <lineage>
        <taxon>Eukaryota</taxon>
        <taxon>Viridiplantae</taxon>
        <taxon>Streptophyta</taxon>
        <taxon>Embryophyta</taxon>
        <taxon>Tracheophyta</taxon>
        <taxon>Spermatophyta</taxon>
        <taxon>Magnoliopsida</taxon>
        <taxon>eudicotyledons</taxon>
        <taxon>Gunneridae</taxon>
        <taxon>Pentapetalae</taxon>
        <taxon>asterids</taxon>
        <taxon>Ericales</taxon>
        <taxon>Theaceae</taxon>
        <taxon>Camellia</taxon>
    </lineage>
</organism>
<dbReference type="Gene3D" id="3.10.20.90">
    <property type="entry name" value="Phosphatidylinositol 3-kinase Catalytic Subunit, Chain A, domain 1"/>
    <property type="match status" value="2"/>
</dbReference>
<evidence type="ECO:0000313" key="13">
    <source>
        <dbReference type="EMBL" id="THF99014.1"/>
    </source>
</evidence>
<dbReference type="Gene3D" id="3.90.70.10">
    <property type="entry name" value="Cysteine proteinases"/>
    <property type="match status" value="1"/>
</dbReference>
<dbReference type="Proteomes" id="UP000306102">
    <property type="component" value="Unassembled WGS sequence"/>
</dbReference>
<dbReference type="CDD" id="cd02659">
    <property type="entry name" value="peptidase_C19C"/>
    <property type="match status" value="1"/>
</dbReference>
<evidence type="ECO:0000313" key="14">
    <source>
        <dbReference type="Proteomes" id="UP000306102"/>
    </source>
</evidence>
<dbReference type="SMART" id="SM00061">
    <property type="entry name" value="MATH"/>
    <property type="match status" value="1"/>
</dbReference>
<feature type="domain" description="MATH" evidence="11">
    <location>
        <begin position="390"/>
        <end position="623"/>
    </location>
</feature>
<dbReference type="Pfam" id="PF14533">
    <property type="entry name" value="USP7_C2"/>
    <property type="match status" value="1"/>
</dbReference>
<reference evidence="13 14" key="1">
    <citation type="journal article" date="2018" name="Proc. Natl. Acad. Sci. U.S.A.">
        <title>Draft genome sequence of Camellia sinensis var. sinensis provides insights into the evolution of the tea genome and tea quality.</title>
        <authorList>
            <person name="Wei C."/>
            <person name="Yang H."/>
            <person name="Wang S."/>
            <person name="Zhao J."/>
            <person name="Liu C."/>
            <person name="Gao L."/>
            <person name="Xia E."/>
            <person name="Lu Y."/>
            <person name="Tai Y."/>
            <person name="She G."/>
            <person name="Sun J."/>
            <person name="Cao H."/>
            <person name="Tong W."/>
            <person name="Gao Q."/>
            <person name="Li Y."/>
            <person name="Deng W."/>
            <person name="Jiang X."/>
            <person name="Wang W."/>
            <person name="Chen Q."/>
            <person name="Zhang S."/>
            <person name="Li H."/>
            <person name="Wu J."/>
            <person name="Wang P."/>
            <person name="Li P."/>
            <person name="Shi C."/>
            <person name="Zheng F."/>
            <person name="Jian J."/>
            <person name="Huang B."/>
            <person name="Shan D."/>
            <person name="Shi M."/>
            <person name="Fang C."/>
            <person name="Yue Y."/>
            <person name="Li F."/>
            <person name="Li D."/>
            <person name="Wei S."/>
            <person name="Han B."/>
            <person name="Jiang C."/>
            <person name="Yin Y."/>
            <person name="Xia T."/>
            <person name="Zhang Z."/>
            <person name="Bennetzen J.L."/>
            <person name="Zhao S."/>
            <person name="Wan X."/>
        </authorList>
    </citation>
    <scope>NUCLEOTIDE SEQUENCE [LARGE SCALE GENOMIC DNA]</scope>
    <source>
        <strain evidence="14">cv. Shuchazao</strain>
        <tissue evidence="13">Leaf</tissue>
    </source>
</reference>
<evidence type="ECO:0000256" key="5">
    <source>
        <dbReference type="ARBA" id="ARBA00022786"/>
    </source>
</evidence>
<dbReference type="InterPro" id="IPR018200">
    <property type="entry name" value="USP_CS"/>
</dbReference>
<evidence type="ECO:0000256" key="2">
    <source>
        <dbReference type="ARBA" id="ARBA00009085"/>
    </source>
</evidence>
<keyword evidence="6" id="KW-0378">Hydrolase</keyword>
<dbReference type="InterPro" id="IPR028889">
    <property type="entry name" value="USP"/>
</dbReference>
<sequence length="1596" mass="184133">MYLDVPDSAVLPYGWSRYAQFSLAVIDQIHNHNFVRKVKEHEFNSEGSDWGFTSFMPLSKLHDPSEGFLVNDTIIIEADFSGQSHDSKKETGHVELKNQGTEQRNEESQNPSQDNNSGNVEADITGISGGEVSLLEPVRQDVAPPVGKEANRVIGLSEVTPVGDTFAIIRAGVHASTVQASNNIIGHNILFNDASLDSEVQFLSYRVSSEAFLVLERIHNLHNDTFTKFSIKGSKLQTILLESFVSFIEAMSTIKVTDVNEDALHRAAISIEDFELVGLNLSWLKQKLDEAKRVNKHSESVNFVEFYESALQVAQAKVRKLEGGLANAKAELEIRSRNLPKSLGVDDYQEDDEMLVPHSDFPVAGPQPMEVAPAEAANTGDVQSVDDPPSARYTWTIENFTRLNTKKLYSEIFFVGGYKWRVLIFPKGNNVDHLSMYLDVADSATLPYGWSRYAQFSLAVVNQINNKFTSLTLVRAALVAEGWEQLIIKPIAFPALPKQTVKICGMVPMRKLHYQWIGVYMELIIGDVCWCGIGARDVTGLEWVDLRLQWDVQGKGCANVEKSSVAEDGGGDEMWRFLADDTQHQFNARESDWGFTSFMPLSELYDPARGYLVNDTIVVEADVAVRRVVDYWAHDSKKETGYVGLKNQGATCYMNSLLQTLYHIPYFKKAVYHMPTTENDMPSGSIPLALQSLFYKLQYSDTSVATKELTKSFGWDTYDSFMQHDVQELNRVLCEKLEDKMKGTVVEGTIQQLFEGHHMNYIECINVDYKSTRKESFYDLQLDVKGCRDVYASFDKYVEVERLEGDNKYHAEQFGLQDARKGVLFIDFPPVLQLQLKRFEYDFMRDTMVKINDRYEFPLQLDLDRENGKYLSPEADRSVRNLYTLHSVLVHSGGVHGGHYYAYIRPTLTDQWFKFDDERVTKEDIKRALEEQYGGEEELPQTNPGFNNSPFKFTKYSNAYMLVYIRECDKEKIICNVDEKDIAEHLRIRLKKEQEEKEQKRKEKAEAHLYTIIKVARDEELLEQIGRDIYFDLVDHDKVRSFRIQKQMPFNLFKEEVAKEFGIPVQFQRFWLWAKRQNHTYRPNRPLTPQEETQSVITFDSASLLVGQLREVSNKASNAELKLFLEVELGQDLKPILPPLKSKEEILLFFKQYDPLKEELRLFFYVVSYVGRLFVKANGKPAEILTKLNELAGFAPDEEIELFEEIKFEPNVMCEHIDKKLTFRGSQLEDGDIICFQKCSKVESGEQCRCPDVPAFLEYVHNRQVVRFRSLEKPKEDEFCLELSKLHNYDDVVERVARHLGLDDPSKIRLTSHNCYSQQPKPQPIKYRGVEHLSDMLVHYNQTSDILYYEVLDIPLPELQGLKTLKVAFHHATKDEVVIHTIRLPKHSTVGDVINDLKTKVELSHPNAELRLLEVFYHKIYKIFPLNEKIENINDQYWTLRAEEIPEEEKNLGPHDRLIHVYHFMKDTAQNQVQIQNFGEPFFLVIHEGETLTEVKERIQKKLQVPDEEFSKWKFAFLSLGRPEYLQDSDVVSSRFQRRDVYGAWEQYLGLEHSDNTPKRKPSICFPVPLVSNNFRRYSLQLRLKEKYVLSREMEA</sequence>
<keyword evidence="5" id="KW-0833">Ubl conjugation pathway</keyword>
<dbReference type="PANTHER" id="PTHR46236:SF35">
    <property type="entry name" value="MATH DOMAIN-CONTAINING PROTEIN"/>
    <property type="match status" value="1"/>
</dbReference>
<feature type="region of interest" description="Disordered" evidence="10">
    <location>
        <begin position="98"/>
        <end position="123"/>
    </location>
</feature>
<name>A0A4S4D962_CAMSN</name>
<proteinExistence type="inferred from homology"/>
<dbReference type="STRING" id="542762.A0A4S4D962"/>
<dbReference type="FunFam" id="3.10.20.90:FF:000034">
    <property type="entry name" value="Ubiquitin carboxyl-terminal hydrolase 13"/>
    <property type="match status" value="1"/>
</dbReference>
<dbReference type="InterPro" id="IPR024729">
    <property type="entry name" value="USP7_ICP0-binding_dom"/>
</dbReference>
<dbReference type="Pfam" id="PF00443">
    <property type="entry name" value="UCH"/>
    <property type="match status" value="1"/>
</dbReference>
<evidence type="ECO:0000256" key="3">
    <source>
        <dbReference type="ARBA" id="ARBA00012759"/>
    </source>
</evidence>
<keyword evidence="7" id="KW-0788">Thiol protease</keyword>
<dbReference type="PROSITE" id="PS50235">
    <property type="entry name" value="USP_3"/>
    <property type="match status" value="1"/>
</dbReference>
<evidence type="ECO:0000259" key="11">
    <source>
        <dbReference type="PROSITE" id="PS50144"/>
    </source>
</evidence>
<keyword evidence="14" id="KW-1185">Reference proteome</keyword>
<dbReference type="Gene3D" id="2.60.210.10">
    <property type="entry name" value="Apoptosis, Tumor Necrosis Factor Receptor Associated Protein 2, Chain A"/>
    <property type="match status" value="3"/>
</dbReference>
<comment type="catalytic activity">
    <reaction evidence="1">
        <text>Thiol-dependent hydrolysis of ester, thioester, amide, peptide and isopeptide bonds formed by the C-terminal Gly of ubiquitin (a 76-residue protein attached to proteins as an intracellular targeting signal).</text>
        <dbReference type="EC" id="3.4.19.12"/>
    </reaction>
</comment>
<protein>
    <recommendedName>
        <fullName evidence="3">ubiquitinyl hydrolase 1</fullName>
        <ecNumber evidence="3">3.4.19.12</ecNumber>
    </recommendedName>
</protein>
<keyword evidence="8 9" id="KW-0175">Coiled coil</keyword>
<dbReference type="SUPFAM" id="SSF49599">
    <property type="entry name" value="TRAF domain-like"/>
    <property type="match status" value="3"/>
</dbReference>
<evidence type="ECO:0000256" key="10">
    <source>
        <dbReference type="SAM" id="MobiDB-lite"/>
    </source>
</evidence>
<dbReference type="InterPro" id="IPR029346">
    <property type="entry name" value="USP_C"/>
</dbReference>
<dbReference type="GO" id="GO:0006508">
    <property type="term" value="P:proteolysis"/>
    <property type="evidence" value="ECO:0007669"/>
    <property type="project" value="UniProtKB-KW"/>
</dbReference>
<dbReference type="GO" id="GO:0016579">
    <property type="term" value="P:protein deubiquitination"/>
    <property type="evidence" value="ECO:0007669"/>
    <property type="project" value="InterPro"/>
</dbReference>
<keyword evidence="4" id="KW-0645">Protease</keyword>
<dbReference type="EC" id="3.4.19.12" evidence="3"/>
<dbReference type="InterPro" id="IPR008974">
    <property type="entry name" value="TRAF-like"/>
</dbReference>
<evidence type="ECO:0000256" key="6">
    <source>
        <dbReference type="ARBA" id="ARBA00022801"/>
    </source>
</evidence>
<dbReference type="EMBL" id="SDRB02012085">
    <property type="protein sequence ID" value="THF99014.1"/>
    <property type="molecule type" value="Genomic_DNA"/>
</dbReference>
<comment type="caution">
    <text evidence="13">The sequence shown here is derived from an EMBL/GenBank/DDBJ whole genome shotgun (WGS) entry which is preliminary data.</text>
</comment>
<feature type="compositionally biased region" description="Polar residues" evidence="10">
    <location>
        <begin position="98"/>
        <end position="119"/>
    </location>
</feature>
<dbReference type="PANTHER" id="PTHR46236">
    <property type="entry name" value="TRAF-LIKE SUPERFAMILY PROTEIN"/>
    <property type="match status" value="1"/>
</dbReference>
<dbReference type="CDD" id="cd00121">
    <property type="entry name" value="MATH"/>
    <property type="match status" value="2"/>
</dbReference>
<dbReference type="FunFam" id="3.90.70.10:FF:000002">
    <property type="entry name" value="Ubiquitin carboxyl-terminal hydrolase 13"/>
    <property type="match status" value="1"/>
</dbReference>